<reference evidence="4 5" key="2">
    <citation type="submission" date="2017-04" db="EMBL/GenBank/DDBJ databases">
        <title>CpG methylation of centromeres and impact of large insertions on vertebrate speciation.</title>
        <authorList>
            <person name="Ichikawa K."/>
            <person name="Yoshimura J."/>
            <person name="Morishita S."/>
        </authorList>
    </citation>
    <scope>NUCLEOTIDE SEQUENCE</scope>
    <source>
        <strain evidence="4 5">HNI</strain>
    </source>
</reference>
<feature type="compositionally biased region" description="Acidic residues" evidence="2">
    <location>
        <begin position="367"/>
        <end position="387"/>
    </location>
</feature>
<reference key="1">
    <citation type="journal article" date="2007" name="Nature">
        <title>The medaka draft genome and insights into vertebrate genome evolution.</title>
        <authorList>
            <person name="Kasahara M."/>
            <person name="Naruse K."/>
            <person name="Sasaki S."/>
            <person name="Nakatani Y."/>
            <person name="Qu W."/>
            <person name="Ahsan B."/>
            <person name="Yamada T."/>
            <person name="Nagayasu Y."/>
            <person name="Doi K."/>
            <person name="Kasai Y."/>
            <person name="Jindo T."/>
            <person name="Kobayashi D."/>
            <person name="Shimada A."/>
            <person name="Toyoda A."/>
            <person name="Kuroki Y."/>
            <person name="Fujiyama A."/>
            <person name="Sasaki T."/>
            <person name="Shimizu A."/>
            <person name="Asakawa S."/>
            <person name="Shimizu N."/>
            <person name="Hashimoto S."/>
            <person name="Yang J."/>
            <person name="Lee Y."/>
            <person name="Matsushima K."/>
            <person name="Sugano S."/>
            <person name="Sakaizumi M."/>
            <person name="Narita T."/>
            <person name="Ohishi K."/>
            <person name="Haga S."/>
            <person name="Ohta F."/>
            <person name="Nomoto H."/>
            <person name="Nogata K."/>
            <person name="Morishita T."/>
            <person name="Endo T."/>
            <person name="Shin-I T."/>
            <person name="Takeda H."/>
            <person name="Morishita S."/>
            <person name="Kohara Y."/>
        </authorList>
    </citation>
    <scope>NUCLEOTIDE SEQUENCE [LARGE SCALE GENOMIC DNA]</scope>
    <source>
        <strain>Hd-rR</strain>
    </source>
</reference>
<protein>
    <recommendedName>
        <fullName evidence="3">Ig-like domain-containing protein</fullName>
    </recommendedName>
</protein>
<accession>A0A3P9L1N6</accession>
<dbReference type="SUPFAM" id="SSF48726">
    <property type="entry name" value="Immunoglobulin"/>
    <property type="match status" value="2"/>
</dbReference>
<sequence>MSNFNCLYTPLTTVHLPYGLTLTSPASEKGPLLTSRGKMGYYKLHTQGPLHSSRSGTQQLISALTFIPQISLHKGAVFKCQVSYIGKDKIVQERVSEKYDQKKVLLLVCFSDSLCGNYISAFFASPDVISMRVSASYFHPDVITFRWFCQGGELSPVASEASSSPRPNAEGLFSAYSQCKLPRGELEKGATKVWVKVHHIALKHPIARESRGFIKRPCVSEIISSDVSSSQTATLGCEITDFYPPNVSVTWLSLRGGEEDDREEEVIEGGELWGPIQIQSRRFRATASLERRLIHQEKERRGGIICRVDHCSLSEPIEKHWRYGGNGMKQSLQTPPFRVLFTNLFHYPDTKGIEYIDEREDEKNPDKDEETISEEYEESDTEKEDDPNALHINRVNSMKDPKEKMKVRLQVCLEITHPALKLPVYRSWTGKKLCDVHFNQKQCSDI</sequence>
<proteinExistence type="predicted"/>
<dbReference type="InterPro" id="IPR013783">
    <property type="entry name" value="Ig-like_fold"/>
</dbReference>
<keyword evidence="1" id="KW-0393">Immunoglobulin domain</keyword>
<dbReference type="Gene3D" id="2.60.40.10">
    <property type="entry name" value="Immunoglobulins"/>
    <property type="match status" value="2"/>
</dbReference>
<feature type="domain" description="Ig-like" evidence="3">
    <location>
        <begin position="217"/>
        <end position="318"/>
    </location>
</feature>
<dbReference type="CDD" id="cd00098">
    <property type="entry name" value="IgC1"/>
    <property type="match status" value="1"/>
</dbReference>
<dbReference type="Pfam" id="PF07654">
    <property type="entry name" value="C1-set"/>
    <property type="match status" value="1"/>
</dbReference>
<evidence type="ECO:0000259" key="3">
    <source>
        <dbReference type="PROSITE" id="PS50835"/>
    </source>
</evidence>
<evidence type="ECO:0000313" key="5">
    <source>
        <dbReference type="Proteomes" id="UP000265180"/>
    </source>
</evidence>
<dbReference type="PROSITE" id="PS50835">
    <property type="entry name" value="IG_LIKE"/>
    <property type="match status" value="1"/>
</dbReference>
<evidence type="ECO:0000313" key="4">
    <source>
        <dbReference type="Ensembl" id="ENSORLP00020014588.1"/>
    </source>
</evidence>
<dbReference type="Proteomes" id="UP000265180">
    <property type="component" value="Chromosome 19"/>
</dbReference>
<reference evidence="4" key="4">
    <citation type="submission" date="2025-09" db="UniProtKB">
        <authorList>
            <consortium name="Ensembl"/>
        </authorList>
    </citation>
    <scope>IDENTIFICATION</scope>
    <source>
        <strain evidence="4">HNI</strain>
    </source>
</reference>
<dbReference type="PANTHER" id="PTHR23411">
    <property type="entry name" value="TAPASIN"/>
    <property type="match status" value="1"/>
</dbReference>
<dbReference type="AlphaFoldDB" id="A0A3P9L1N6"/>
<evidence type="ECO:0000256" key="2">
    <source>
        <dbReference type="SAM" id="MobiDB-lite"/>
    </source>
</evidence>
<dbReference type="SMART" id="SM00407">
    <property type="entry name" value="IGc1"/>
    <property type="match status" value="1"/>
</dbReference>
<dbReference type="InterPro" id="IPR007110">
    <property type="entry name" value="Ig-like_dom"/>
</dbReference>
<reference evidence="4" key="3">
    <citation type="submission" date="2025-08" db="UniProtKB">
        <authorList>
            <consortium name="Ensembl"/>
        </authorList>
    </citation>
    <scope>IDENTIFICATION</scope>
    <source>
        <strain evidence="4">HNI</strain>
    </source>
</reference>
<dbReference type="Ensembl" id="ENSORLT00020022414.1">
    <property type="protein sequence ID" value="ENSORLP00020014588.1"/>
    <property type="gene ID" value="ENSORLG00020015609.1"/>
</dbReference>
<evidence type="ECO:0000256" key="1">
    <source>
        <dbReference type="ARBA" id="ARBA00023319"/>
    </source>
</evidence>
<feature type="region of interest" description="Disordered" evidence="2">
    <location>
        <begin position="358"/>
        <end position="388"/>
    </location>
</feature>
<dbReference type="InterPro" id="IPR003597">
    <property type="entry name" value="Ig_C1-set"/>
</dbReference>
<dbReference type="InterPro" id="IPR036179">
    <property type="entry name" value="Ig-like_dom_sf"/>
</dbReference>
<dbReference type="InterPro" id="IPR050380">
    <property type="entry name" value="Immune_Resp_Modulators"/>
</dbReference>
<name>A0A3P9L1N6_ORYLA</name>
<organism evidence="4 5">
    <name type="scientific">Oryzias latipes</name>
    <name type="common">Japanese rice fish</name>
    <name type="synonym">Japanese killifish</name>
    <dbReference type="NCBI Taxonomy" id="8090"/>
    <lineage>
        <taxon>Eukaryota</taxon>
        <taxon>Metazoa</taxon>
        <taxon>Chordata</taxon>
        <taxon>Craniata</taxon>
        <taxon>Vertebrata</taxon>
        <taxon>Euteleostomi</taxon>
        <taxon>Actinopterygii</taxon>
        <taxon>Neopterygii</taxon>
        <taxon>Teleostei</taxon>
        <taxon>Neoteleostei</taxon>
        <taxon>Acanthomorphata</taxon>
        <taxon>Ovalentaria</taxon>
        <taxon>Atherinomorphae</taxon>
        <taxon>Beloniformes</taxon>
        <taxon>Adrianichthyidae</taxon>
        <taxon>Oryziinae</taxon>
        <taxon>Oryzias</taxon>
    </lineage>
</organism>